<feature type="compositionally biased region" description="Polar residues" evidence="1">
    <location>
        <begin position="211"/>
        <end position="223"/>
    </location>
</feature>
<dbReference type="EMBL" id="JAHIBW010000015">
    <property type="protein sequence ID" value="KAG7303905.1"/>
    <property type="molecule type" value="Genomic_DNA"/>
</dbReference>
<name>A0ABQ7QFP2_PLUXY</name>
<proteinExistence type="predicted"/>
<protein>
    <submittedName>
        <fullName evidence="2">Uncharacterized protein</fullName>
    </submittedName>
</protein>
<feature type="compositionally biased region" description="Polar residues" evidence="1">
    <location>
        <begin position="192"/>
        <end position="203"/>
    </location>
</feature>
<comment type="caution">
    <text evidence="2">The sequence shown here is derived from an EMBL/GenBank/DDBJ whole genome shotgun (WGS) entry which is preliminary data.</text>
</comment>
<feature type="compositionally biased region" description="Acidic residues" evidence="1">
    <location>
        <begin position="33"/>
        <end position="50"/>
    </location>
</feature>
<dbReference type="Pfam" id="PF15389">
    <property type="entry name" value="DUF4612"/>
    <property type="match status" value="1"/>
</dbReference>
<reference evidence="2 3" key="1">
    <citation type="submission" date="2021-06" db="EMBL/GenBank/DDBJ databases">
        <title>A haploid diamondback moth (Plutella xylostella L.) genome assembly resolves 31 chromosomes and identifies a diamide resistance mutation.</title>
        <authorList>
            <person name="Ward C.M."/>
            <person name="Perry K.D."/>
            <person name="Baker G."/>
            <person name="Powis K."/>
            <person name="Heckel D.G."/>
            <person name="Baxter S.W."/>
        </authorList>
    </citation>
    <scope>NUCLEOTIDE SEQUENCE [LARGE SCALE GENOMIC DNA]</scope>
    <source>
        <strain evidence="2 3">LV</strain>
        <tissue evidence="2">Single pupa</tissue>
    </source>
</reference>
<feature type="region of interest" description="Disordered" evidence="1">
    <location>
        <begin position="422"/>
        <end position="455"/>
    </location>
</feature>
<gene>
    <name evidence="2" type="ORF">JYU34_010818</name>
</gene>
<sequence>MGCGQSKINLYPRRNKNGGKGNGAKKSGAADKDADEEEGAAAAPDEEEDPERGKQLLPLAAHPLPVEISVSQQDFFKMLDERIEKGKDYDSSSEIEIRLEHERRRALIQQWRSASRSSQSSLGSPPAPARRARPPARCCRPPDASPRHVNGDAWRDDNHSPVKRPQSAGANWKNNPKQPYNLKPKKNEANENQRVNSLKSYEQLSEPPDGSQITYNPTFQSHSPARQPYITQLVSYPESQQVTPPATPRLIAPPEEYQDKEAPPAPPAPPAAPVYYIHGSTASLAADLQAQRQQTAVHLQQYVAMKQAQQQMFTYMTRGPHSVLPHEARAHSAPAPVGVVRPMPAADWALPGAAPWPPPELQYYPQAHYTHQVYRAHSAGAAGTLTRYHKDRPVDNRTVCQSISLVRHKPVGQIVVGGELAVSPRAGDSPSPAASTDSGVSPGAAAEPPPATPAPIVLASVETKIKKNKVPFSRPLKNSKSLESS</sequence>
<dbReference type="PANTHER" id="PTHR14974">
    <property type="entry name" value="SIMILAR TO RIKEN CDNA 1700025G04 GENE"/>
    <property type="match status" value="1"/>
</dbReference>
<keyword evidence="3" id="KW-1185">Reference proteome</keyword>
<dbReference type="PANTHER" id="PTHR14974:SF3">
    <property type="entry name" value="SIMILAR TO RIKEN CDNA 1700025G04 GENE"/>
    <property type="match status" value="1"/>
</dbReference>
<evidence type="ECO:0000313" key="2">
    <source>
        <dbReference type="EMBL" id="KAG7303905.1"/>
    </source>
</evidence>
<dbReference type="Proteomes" id="UP000823941">
    <property type="component" value="Chromosome 15"/>
</dbReference>
<feature type="compositionally biased region" description="Polar residues" evidence="1">
    <location>
        <begin position="168"/>
        <end position="178"/>
    </location>
</feature>
<evidence type="ECO:0000313" key="3">
    <source>
        <dbReference type="Proteomes" id="UP000823941"/>
    </source>
</evidence>
<dbReference type="InterPro" id="IPR027967">
    <property type="entry name" value="DUF4612"/>
</dbReference>
<feature type="compositionally biased region" description="Basic and acidic residues" evidence="1">
    <location>
        <begin position="145"/>
        <end position="160"/>
    </location>
</feature>
<feature type="region of interest" description="Disordered" evidence="1">
    <location>
        <begin position="109"/>
        <end position="223"/>
    </location>
</feature>
<evidence type="ECO:0000256" key="1">
    <source>
        <dbReference type="SAM" id="MobiDB-lite"/>
    </source>
</evidence>
<feature type="compositionally biased region" description="Low complexity" evidence="1">
    <location>
        <begin position="113"/>
        <end position="124"/>
    </location>
</feature>
<organism evidence="2 3">
    <name type="scientific">Plutella xylostella</name>
    <name type="common">Diamondback moth</name>
    <name type="synonym">Plutella maculipennis</name>
    <dbReference type="NCBI Taxonomy" id="51655"/>
    <lineage>
        <taxon>Eukaryota</taxon>
        <taxon>Metazoa</taxon>
        <taxon>Ecdysozoa</taxon>
        <taxon>Arthropoda</taxon>
        <taxon>Hexapoda</taxon>
        <taxon>Insecta</taxon>
        <taxon>Pterygota</taxon>
        <taxon>Neoptera</taxon>
        <taxon>Endopterygota</taxon>
        <taxon>Lepidoptera</taxon>
        <taxon>Glossata</taxon>
        <taxon>Ditrysia</taxon>
        <taxon>Yponomeutoidea</taxon>
        <taxon>Plutellidae</taxon>
        <taxon>Plutella</taxon>
    </lineage>
</organism>
<accession>A0ABQ7QFP2</accession>
<feature type="region of interest" description="Disordered" evidence="1">
    <location>
        <begin position="1"/>
        <end position="60"/>
    </location>
</feature>